<dbReference type="PANTHER" id="PTHR30349:SF64">
    <property type="entry name" value="PROPHAGE INTEGRASE INTD-RELATED"/>
    <property type="match status" value="1"/>
</dbReference>
<evidence type="ECO:0000313" key="8">
    <source>
        <dbReference type="Proteomes" id="UP000316406"/>
    </source>
</evidence>
<dbReference type="InterPro" id="IPR010998">
    <property type="entry name" value="Integrase_recombinase_N"/>
</dbReference>
<dbReference type="InterPro" id="IPR002104">
    <property type="entry name" value="Integrase_catalytic"/>
</dbReference>
<dbReference type="EMBL" id="VLTK01000002">
    <property type="protein sequence ID" value="TSI18858.1"/>
    <property type="molecule type" value="Genomic_DNA"/>
</dbReference>
<dbReference type="GO" id="GO:0006310">
    <property type="term" value="P:DNA recombination"/>
    <property type="evidence" value="ECO:0007669"/>
    <property type="project" value="UniProtKB-KW"/>
</dbReference>
<dbReference type="PROSITE" id="PS51900">
    <property type="entry name" value="CB"/>
    <property type="match status" value="1"/>
</dbReference>
<keyword evidence="2 4" id="KW-0238">DNA-binding</keyword>
<evidence type="ECO:0000256" key="4">
    <source>
        <dbReference type="PROSITE-ProRule" id="PRU01248"/>
    </source>
</evidence>
<sequence length="293" mass="33013">MLPDHTDLIEQFETTLAAYLSPGTVETRTYYVRRLAQWSTAHHKHILSLELKDILTWLSKSIGPSPWTKRSAKSSASVFFKWARRHRYTEHNLADDFPTISAPKGIPNPCSESAVTSALRRCTRIQDVMMLLLGEYQGLRASETAQIHTSDFDQIHNQLRVTGKGNKTRVLPLHPIVKEALVHFSPGFLFPSDRNPSGHILGRSLGRRVRHLLGHVPKLNAHSLRHKFGCETLELNPDLLALRDLLGHESVETTQIYARASAQRLQKMVYALPNKRDRMSTLAEIVAGTVAGH</sequence>
<dbReference type="Gene3D" id="1.10.150.130">
    <property type="match status" value="1"/>
</dbReference>
<proteinExistence type="inferred from homology"/>
<organism evidence="7 8">
    <name type="scientific">Brevibacterium aurantiacum</name>
    <dbReference type="NCBI Taxonomy" id="273384"/>
    <lineage>
        <taxon>Bacteria</taxon>
        <taxon>Bacillati</taxon>
        <taxon>Actinomycetota</taxon>
        <taxon>Actinomycetes</taxon>
        <taxon>Micrococcales</taxon>
        <taxon>Brevibacteriaceae</taxon>
        <taxon>Brevibacterium</taxon>
    </lineage>
</organism>
<dbReference type="OrthoDB" id="1822491at2"/>
<dbReference type="InterPro" id="IPR044068">
    <property type="entry name" value="CB"/>
</dbReference>
<comment type="similarity">
    <text evidence="1">Belongs to the 'phage' integrase family.</text>
</comment>
<dbReference type="InterPro" id="IPR050090">
    <property type="entry name" value="Tyrosine_recombinase_XerCD"/>
</dbReference>
<name>A0A556CP43_BREAU</name>
<evidence type="ECO:0000313" key="7">
    <source>
        <dbReference type="EMBL" id="TSI18858.1"/>
    </source>
</evidence>
<dbReference type="Gene3D" id="1.10.443.10">
    <property type="entry name" value="Intergrase catalytic core"/>
    <property type="match status" value="1"/>
</dbReference>
<dbReference type="Pfam" id="PF00589">
    <property type="entry name" value="Phage_integrase"/>
    <property type="match status" value="1"/>
</dbReference>
<evidence type="ECO:0000256" key="2">
    <source>
        <dbReference type="ARBA" id="ARBA00023125"/>
    </source>
</evidence>
<evidence type="ECO:0000259" key="5">
    <source>
        <dbReference type="PROSITE" id="PS51898"/>
    </source>
</evidence>
<gene>
    <name evidence="7" type="ORF">FO013_04835</name>
</gene>
<dbReference type="AlphaFoldDB" id="A0A556CP43"/>
<keyword evidence="3" id="KW-0233">DNA recombination</keyword>
<dbReference type="InterPro" id="IPR013762">
    <property type="entry name" value="Integrase-like_cat_sf"/>
</dbReference>
<accession>A0A556CP43</accession>
<dbReference type="Proteomes" id="UP000316406">
    <property type="component" value="Unassembled WGS sequence"/>
</dbReference>
<dbReference type="PROSITE" id="PS51898">
    <property type="entry name" value="TYR_RECOMBINASE"/>
    <property type="match status" value="1"/>
</dbReference>
<feature type="domain" description="Tyr recombinase" evidence="5">
    <location>
        <begin position="105"/>
        <end position="270"/>
    </location>
</feature>
<comment type="caution">
    <text evidence="7">The sequence shown here is derived from an EMBL/GenBank/DDBJ whole genome shotgun (WGS) entry which is preliminary data.</text>
</comment>
<evidence type="ECO:0000256" key="1">
    <source>
        <dbReference type="ARBA" id="ARBA00008857"/>
    </source>
</evidence>
<dbReference type="PANTHER" id="PTHR30349">
    <property type="entry name" value="PHAGE INTEGRASE-RELATED"/>
    <property type="match status" value="1"/>
</dbReference>
<dbReference type="GO" id="GO:0003677">
    <property type="term" value="F:DNA binding"/>
    <property type="evidence" value="ECO:0007669"/>
    <property type="project" value="UniProtKB-UniRule"/>
</dbReference>
<keyword evidence="8" id="KW-1185">Reference proteome</keyword>
<reference evidence="7 8" key="1">
    <citation type="submission" date="2019-07" db="EMBL/GenBank/DDBJ databases">
        <title>Draft genome sequence of Brevibacterium aurantiacum XU54 isolated from Xinjiang China.</title>
        <authorList>
            <person name="Xu X."/>
        </authorList>
    </citation>
    <scope>NUCLEOTIDE SEQUENCE [LARGE SCALE GENOMIC DNA]</scope>
    <source>
        <strain evidence="7 8">XU54</strain>
    </source>
</reference>
<dbReference type="GO" id="GO:0015074">
    <property type="term" value="P:DNA integration"/>
    <property type="evidence" value="ECO:0007669"/>
    <property type="project" value="InterPro"/>
</dbReference>
<evidence type="ECO:0000259" key="6">
    <source>
        <dbReference type="PROSITE" id="PS51900"/>
    </source>
</evidence>
<dbReference type="RefSeq" id="WP_143921407.1">
    <property type="nucleotide sequence ID" value="NZ_VLTK01000002.1"/>
</dbReference>
<dbReference type="InterPro" id="IPR011010">
    <property type="entry name" value="DNA_brk_join_enz"/>
</dbReference>
<dbReference type="SUPFAM" id="SSF56349">
    <property type="entry name" value="DNA breaking-rejoining enzymes"/>
    <property type="match status" value="1"/>
</dbReference>
<evidence type="ECO:0000256" key="3">
    <source>
        <dbReference type="ARBA" id="ARBA00023172"/>
    </source>
</evidence>
<protein>
    <submittedName>
        <fullName evidence="7">Tyrosine-type recombinase/integrase</fullName>
    </submittedName>
</protein>
<feature type="domain" description="Core-binding (CB)" evidence="6">
    <location>
        <begin position="3"/>
        <end position="84"/>
    </location>
</feature>